<dbReference type="SUPFAM" id="SSF101790">
    <property type="entry name" value="Aminomethyltransferase beta-barrel domain"/>
    <property type="match status" value="1"/>
</dbReference>
<evidence type="ECO:0000256" key="1">
    <source>
        <dbReference type="ARBA" id="ARBA00008609"/>
    </source>
</evidence>
<name>A0A944DCF2_DENI1</name>
<proteinExistence type="inferred from homology"/>
<dbReference type="GO" id="GO:0046653">
    <property type="term" value="P:tetrahydrofolate metabolic process"/>
    <property type="evidence" value="ECO:0007669"/>
    <property type="project" value="InterPro"/>
</dbReference>
<dbReference type="PANTHER" id="PTHR43757">
    <property type="entry name" value="AMINOMETHYLTRANSFERASE"/>
    <property type="match status" value="1"/>
</dbReference>
<gene>
    <name evidence="7" type="ORF">I8J34_12115</name>
</gene>
<dbReference type="SUPFAM" id="SSF51905">
    <property type="entry name" value="FAD/NAD(P)-binding domain"/>
    <property type="match status" value="1"/>
</dbReference>
<feature type="domain" description="SoxA A3" evidence="6">
    <location>
        <begin position="529"/>
        <end position="613"/>
    </location>
</feature>
<feature type="domain" description="Aminomethyltransferase C-terminal" evidence="5">
    <location>
        <begin position="918"/>
        <end position="1004"/>
    </location>
</feature>
<dbReference type="PIRSF" id="PIRSF037980">
    <property type="entry name" value="SoxA"/>
    <property type="match status" value="1"/>
</dbReference>
<dbReference type="InterPro" id="IPR042204">
    <property type="entry name" value="2Fe-2S-bd_N"/>
</dbReference>
<evidence type="ECO:0000259" key="4">
    <source>
        <dbReference type="Pfam" id="PF07992"/>
    </source>
</evidence>
<dbReference type="InterPro" id="IPR028896">
    <property type="entry name" value="GcvT/YgfZ/DmdA"/>
</dbReference>
<evidence type="ECO:0000259" key="5">
    <source>
        <dbReference type="Pfam" id="PF08669"/>
    </source>
</evidence>
<dbReference type="PRINTS" id="PR00368">
    <property type="entry name" value="FADPNR"/>
</dbReference>
<feature type="domain" description="GCVT N-terminal" evidence="3">
    <location>
        <begin position="627"/>
        <end position="897"/>
    </location>
</feature>
<dbReference type="Gene3D" id="3.30.1360.120">
    <property type="entry name" value="Probable tRNA modification gtpase trme, domain 1"/>
    <property type="match status" value="1"/>
</dbReference>
<dbReference type="Gene3D" id="3.50.50.60">
    <property type="entry name" value="FAD/NAD(P)-binding domain"/>
    <property type="match status" value="2"/>
</dbReference>
<dbReference type="Proteomes" id="UP000694660">
    <property type="component" value="Unassembled WGS sequence"/>
</dbReference>
<dbReference type="InterPro" id="IPR036188">
    <property type="entry name" value="FAD/NAD-bd_sf"/>
</dbReference>
<dbReference type="InterPro" id="IPR006222">
    <property type="entry name" value="GCVT_N"/>
</dbReference>
<dbReference type="PANTHER" id="PTHR43757:SF2">
    <property type="entry name" value="AMINOMETHYLTRANSFERASE, MITOCHONDRIAL"/>
    <property type="match status" value="1"/>
</dbReference>
<dbReference type="InterPro" id="IPR041117">
    <property type="entry name" value="SoxA_A3"/>
</dbReference>
<dbReference type="Pfam" id="PF17806">
    <property type="entry name" value="SO_alpha_A3"/>
    <property type="match status" value="1"/>
</dbReference>
<dbReference type="SUPFAM" id="SSF103025">
    <property type="entry name" value="Folate-binding domain"/>
    <property type="match status" value="1"/>
</dbReference>
<reference evidence="8" key="1">
    <citation type="journal article" date="2022" name="ISME J.">
        <title>Genetic and phylogenetic analysis of dissimilatory iodate-reducing bacteria identifies potential niches across the world's oceans.</title>
        <authorList>
            <person name="Reyes-Umana V."/>
            <person name="Henning Z."/>
            <person name="Lee K."/>
            <person name="Barnum T.P."/>
            <person name="Coates J.D."/>
        </authorList>
    </citation>
    <scope>NUCLEOTIDE SEQUENCE [LARGE SCALE GENOMIC DNA]</scope>
    <source>
        <strain evidence="8">IR12</strain>
    </source>
</reference>
<dbReference type="Pfam" id="PF01571">
    <property type="entry name" value="GCV_T"/>
    <property type="match status" value="1"/>
</dbReference>
<dbReference type="InterPro" id="IPR027266">
    <property type="entry name" value="TrmE/GcvT-like"/>
</dbReference>
<accession>A0A944DCF2</accession>
<dbReference type="AlphaFoldDB" id="A0A944DCF2"/>
<organism evidence="7 8">
    <name type="scientific">Denitromonas iodatirespirans</name>
    <dbReference type="NCBI Taxonomy" id="2795389"/>
    <lineage>
        <taxon>Bacteria</taxon>
        <taxon>Pseudomonadati</taxon>
        <taxon>Pseudomonadota</taxon>
        <taxon>Betaproteobacteria</taxon>
        <taxon>Rhodocyclales</taxon>
        <taxon>Zoogloeaceae</taxon>
        <taxon>Denitromonas</taxon>
    </lineage>
</organism>
<evidence type="ECO:0000259" key="6">
    <source>
        <dbReference type="Pfam" id="PF17806"/>
    </source>
</evidence>
<sequence length="1012" mass="110359">MTQPSSQPNRLANNGRIDRSRPLRFQFNGTSYQGYAGDTLASALLANGVDVVNRSFKYARVRGIVAAGAEEPNAILQLGRSEAEQVPNVRATQQALYDGLVATSTSGWPKVDGDVMGVVGKMGGRFMPAGFYYKTFMSPAAMWPKYEKAIRKAAGLGRAPRESDPDIYDHINRHCDVLVIGAGPAGLAAALAAGRSGARVILCDEQEEMGGSLLDTRESIDGQPAAAWVERVLAELAGVADVLLLPRTTANGYHDHNFVTLHERRTEHLADSAPLLNGRRQVRARMHKVRAGQVILATGTHERPLVYANNDVPGNMVAGAISTYIRRYAVVPGKRLVLSTSNDHAYRAALDWHDTGREVVAIVDAREKPDGDLVTEARSRGIRIITGSAVIETRGAKRVTGALVASIDIAGFKVSGRVEELACDTVGSSGGYSPVVHLAAHTGARPEWRDDILGFVPGKVKGQVVAGGVNGKMSLAEALADGLEAASNALMANGLEAQGGTLPKVRTVREGKAAALFDVPHLKPTMRAPKQFVDLQNDVTTAGIALATREGFESIEHVKRYTALGFGTDQGKLGNINGMAVAARCLGQTIPETGTTVFRPNYTPITFGAIAGRHCRELFDPRRYTALHAWHVKHGAKFEEVGQWMRPWYFPKGNESMHEAVQRECRAVRESVGVLDASTLGKIEIQGKDAREFLGRLYSNPWAKLDVGKCRYGLMCKDDGMVMDDGVTACLGENHFHMTTTTGGAAGVLEWLELWHQTEWPELEVYFNSTTDHWVAMAINGPNARKLLAELTDMDLSNENFKFMDWREGTVAGVPARVFRISFTGELSYEINVQANYAMHVWEALFEKGEKYGLTPYGTETMHVLRAEKGFIIVGQDTDGSVTPEDLGMQWCVGYKKPFSWIGRRALTRPDTKREDRKQMVGLKPLDSRLVLEEGAQIVLEKELKLPMPMAGHVTSSYFSPVLGHGFALALLKGGNQRMGQTVYLPMADGKVHAAEVVSPVFYDPKGDRQNV</sequence>
<dbReference type="InterPro" id="IPR029043">
    <property type="entry name" value="GcvT/YgfZ_C"/>
</dbReference>
<comment type="similarity">
    <text evidence="1">Belongs to the GcvT family.</text>
</comment>
<dbReference type="Pfam" id="PF07992">
    <property type="entry name" value="Pyr_redox_2"/>
    <property type="match status" value="1"/>
</dbReference>
<dbReference type="EMBL" id="JAEKFT010000012">
    <property type="protein sequence ID" value="MBT0961918.1"/>
    <property type="molecule type" value="Genomic_DNA"/>
</dbReference>
<dbReference type="Gene3D" id="3.10.20.440">
    <property type="entry name" value="2Fe-2S iron-sulphur cluster binding domain, sarcosine oxidase, alpha subunit, N-terminal domain"/>
    <property type="match status" value="1"/>
</dbReference>
<dbReference type="InterPro" id="IPR023753">
    <property type="entry name" value="FAD/NAD-binding_dom"/>
</dbReference>
<dbReference type="InterPro" id="IPR013977">
    <property type="entry name" value="GcvT_C"/>
</dbReference>
<dbReference type="PRINTS" id="PR00469">
    <property type="entry name" value="PNDRDTASEII"/>
</dbReference>
<feature type="domain" description="FAD/NAD(P)-binding" evidence="4">
    <location>
        <begin position="176"/>
        <end position="443"/>
    </location>
</feature>
<comment type="caution">
    <text evidence="7">The sequence shown here is derived from an EMBL/GenBank/DDBJ whole genome shotgun (WGS) entry which is preliminary data.</text>
</comment>
<keyword evidence="8" id="KW-1185">Reference proteome</keyword>
<dbReference type="Pfam" id="PF13510">
    <property type="entry name" value="Fer2_4"/>
    <property type="match status" value="1"/>
</dbReference>
<evidence type="ECO:0000313" key="7">
    <source>
        <dbReference type="EMBL" id="MBT0961918.1"/>
    </source>
</evidence>
<dbReference type="InterPro" id="IPR006277">
    <property type="entry name" value="Sarcosine_oxidase_asu"/>
</dbReference>
<dbReference type="GO" id="GO:0008115">
    <property type="term" value="F:sarcosine oxidase activity"/>
    <property type="evidence" value="ECO:0007669"/>
    <property type="project" value="InterPro"/>
</dbReference>
<protein>
    <submittedName>
        <fullName evidence="7">Sarcosine oxidase subunit alpha family protein</fullName>
    </submittedName>
</protein>
<dbReference type="RefSeq" id="WP_214361674.1">
    <property type="nucleotide sequence ID" value="NZ_JAEKFT010000012.1"/>
</dbReference>
<evidence type="ECO:0000256" key="2">
    <source>
        <dbReference type="ARBA" id="ARBA00023002"/>
    </source>
</evidence>
<keyword evidence="2" id="KW-0560">Oxidoreductase</keyword>
<evidence type="ECO:0000259" key="3">
    <source>
        <dbReference type="Pfam" id="PF01571"/>
    </source>
</evidence>
<dbReference type="Pfam" id="PF08669">
    <property type="entry name" value="GCV_T_C"/>
    <property type="match status" value="1"/>
</dbReference>
<evidence type="ECO:0000313" key="8">
    <source>
        <dbReference type="Proteomes" id="UP000694660"/>
    </source>
</evidence>
<dbReference type="NCBIfam" id="TIGR01372">
    <property type="entry name" value="soxA"/>
    <property type="match status" value="1"/>
</dbReference>